<dbReference type="InterPro" id="IPR051678">
    <property type="entry name" value="AGP_Transferase"/>
</dbReference>
<organism evidence="2 3">
    <name type="scientific">Cercospora berteroae</name>
    <dbReference type="NCBI Taxonomy" id="357750"/>
    <lineage>
        <taxon>Eukaryota</taxon>
        <taxon>Fungi</taxon>
        <taxon>Dikarya</taxon>
        <taxon>Ascomycota</taxon>
        <taxon>Pezizomycotina</taxon>
        <taxon>Dothideomycetes</taxon>
        <taxon>Dothideomycetidae</taxon>
        <taxon>Mycosphaerellales</taxon>
        <taxon>Mycosphaerellaceae</taxon>
        <taxon>Cercospora</taxon>
    </lineage>
</organism>
<sequence length="305" mass="34905">MSTDNGTPWTPVALPYFVNSGPVDKLPSAEDIRGCTDVLHERFRAKIVAVSQQIVAKFGGDVLKREGQALIYLERHVPKVPAPRLYAMYYHEEELFLVMQRAPGVQVEKLWPSLTSSEKQFIVAELHNIFHQLREAVCPAPAYFGGLAGEGVNHHLFFNQKDDDQDLLGPFHGEAAFLEGLASNFRASRERNGHPAFKVQFWDEHLGTILRDLRPTLTHGDVQRRNVVVAERTDCSVEGGQRTFDVFLVDWEMAGWLPRFWEFFIASKRYHFTDLDEDWWCYLGKFLDVRLGEAATLAMFEQDYG</sequence>
<dbReference type="PANTHER" id="PTHR21310:SF48">
    <property type="entry name" value="AMINOGLYCOSIDE PHOSPHOTRANSFERASE DOMAIN-CONTAINING PROTEIN"/>
    <property type="match status" value="1"/>
</dbReference>
<name>A0A2S6CJ76_9PEZI</name>
<dbReference type="Pfam" id="PF01636">
    <property type="entry name" value="APH"/>
    <property type="match status" value="1"/>
</dbReference>
<dbReference type="SUPFAM" id="SSF56112">
    <property type="entry name" value="Protein kinase-like (PK-like)"/>
    <property type="match status" value="1"/>
</dbReference>
<keyword evidence="3" id="KW-1185">Reference proteome</keyword>
<dbReference type="OrthoDB" id="4177236at2759"/>
<dbReference type="EMBL" id="PNEN01000351">
    <property type="protein sequence ID" value="PPJ59780.1"/>
    <property type="molecule type" value="Genomic_DNA"/>
</dbReference>
<proteinExistence type="predicted"/>
<dbReference type="PANTHER" id="PTHR21310">
    <property type="entry name" value="AMINOGLYCOSIDE PHOSPHOTRANSFERASE-RELATED-RELATED"/>
    <property type="match status" value="1"/>
</dbReference>
<evidence type="ECO:0000259" key="1">
    <source>
        <dbReference type="Pfam" id="PF01636"/>
    </source>
</evidence>
<dbReference type="InterPro" id="IPR002575">
    <property type="entry name" value="Aminoglycoside_PTrfase"/>
</dbReference>
<evidence type="ECO:0000313" key="2">
    <source>
        <dbReference type="EMBL" id="PPJ59780.1"/>
    </source>
</evidence>
<evidence type="ECO:0000313" key="3">
    <source>
        <dbReference type="Proteomes" id="UP000237631"/>
    </source>
</evidence>
<protein>
    <recommendedName>
        <fullName evidence="1">Aminoglycoside phosphotransferase domain-containing protein</fullName>
    </recommendedName>
</protein>
<dbReference type="Proteomes" id="UP000237631">
    <property type="component" value="Unassembled WGS sequence"/>
</dbReference>
<gene>
    <name evidence="2" type="ORF">CBER1_04330</name>
</gene>
<accession>A0A2S6CJ76</accession>
<reference evidence="3" key="1">
    <citation type="journal article" date="2017" name="bioRxiv">
        <title>Conservation of a gene cluster reveals novel cercosporin biosynthetic mechanisms and extends production to the genus Colletotrichum.</title>
        <authorList>
            <person name="de Jonge R."/>
            <person name="Ebert M.K."/>
            <person name="Huitt-Roehl C.R."/>
            <person name="Pal P."/>
            <person name="Suttle J.C."/>
            <person name="Spanner R.E."/>
            <person name="Neubauer J.D."/>
            <person name="Jurick W.M.II."/>
            <person name="Stott K.A."/>
            <person name="Secor G.A."/>
            <person name="Thomma B.P.H.J."/>
            <person name="Van de Peer Y."/>
            <person name="Townsend C.A."/>
            <person name="Bolton M.D."/>
        </authorList>
    </citation>
    <scope>NUCLEOTIDE SEQUENCE [LARGE SCALE GENOMIC DNA]</scope>
    <source>
        <strain evidence="3">CBS538.71</strain>
    </source>
</reference>
<comment type="caution">
    <text evidence="2">The sequence shown here is derived from an EMBL/GenBank/DDBJ whole genome shotgun (WGS) entry which is preliminary data.</text>
</comment>
<feature type="domain" description="Aminoglycoside phosphotransferase" evidence="1">
    <location>
        <begin position="63"/>
        <end position="274"/>
    </location>
</feature>
<dbReference type="AlphaFoldDB" id="A0A2S6CJ76"/>
<dbReference type="InterPro" id="IPR011009">
    <property type="entry name" value="Kinase-like_dom_sf"/>
</dbReference>